<dbReference type="Proteomes" id="UP000019426">
    <property type="component" value="Chromosome M2/40_rep2"/>
</dbReference>
<evidence type="ECO:0000313" key="1">
    <source>
        <dbReference type="EMBL" id="CDM69941.1"/>
    </source>
</evidence>
<name>W6RZ85_9CLOT</name>
<dbReference type="Pfam" id="PF19677">
    <property type="entry name" value="DUF6179"/>
    <property type="match status" value="1"/>
</dbReference>
<dbReference type="AlphaFoldDB" id="W6RZ85"/>
<dbReference type="PATRIC" id="fig|1216932.3.peg.2786"/>
<dbReference type="HOGENOM" id="CLU_048856_0_0_9"/>
<accession>W6RZ85</accession>
<keyword evidence="2" id="KW-1185">Reference proteome</keyword>
<dbReference type="eggNOG" id="ENOG502Z852">
    <property type="taxonomic scope" value="Bacteria"/>
</dbReference>
<dbReference type="OrthoDB" id="3173587at2"/>
<protein>
    <submittedName>
        <fullName evidence="1">Uncharacterized protein</fullName>
    </submittedName>
</protein>
<sequence length="444" mass="52446">MHNSESIEKYNPIIIKKLSKDEFFKDFLEKSYENNLVDHELLQRINYERMKLLREQLTYYTNNESSSVMVEVAEEIMKSIDFTIGFYLKSFDDIGLIIEKLQHDCLEDIFKEGKKFIDIEVIKCKSLFDKVKNNKLNITNYSYDDTIDYGLDVFFKKYDSRFAAHIAPCSVDYQLSIDFMDYIGVEYIKNYLTALYVENTFCSYFDINLIKTLLRSYDDQWESLLLNIFEIVLTNAIALSIVGKDIKGLNVTDMDKEIIISRLQGLSISEIIDIFIFEGNNCCDLLKIEDKNIRLYIKETSIKIGKEVTSKLRNKSLDKIIISFKDIKENIKYIDGKKVSNSIFKAITEEIRDCKNINDKITLIKENFKSIYDLIDMLEAECLFYDEYKMYFETLSDIEIALFMKNAYEDSDKVWIKELKEFLHSLDIEKVMEIERIKDKIQLY</sequence>
<proteinExistence type="predicted"/>
<evidence type="ECO:0000313" key="2">
    <source>
        <dbReference type="Proteomes" id="UP000019426"/>
    </source>
</evidence>
<dbReference type="STRING" id="1216932.CM240_2824"/>
<gene>
    <name evidence="1" type="ORF">CM240_2824</name>
</gene>
<dbReference type="RefSeq" id="WP_051483871.1">
    <property type="nucleotide sequence ID" value="NZ_HG917869.1"/>
</dbReference>
<dbReference type="InterPro" id="IPR045751">
    <property type="entry name" value="DUF6179"/>
</dbReference>
<dbReference type="EMBL" id="HG917869">
    <property type="protein sequence ID" value="CDM69941.1"/>
    <property type="molecule type" value="Genomic_DNA"/>
</dbReference>
<organism evidence="1 2">
    <name type="scientific">Clostridium bornimense</name>
    <dbReference type="NCBI Taxonomy" id="1216932"/>
    <lineage>
        <taxon>Bacteria</taxon>
        <taxon>Bacillati</taxon>
        <taxon>Bacillota</taxon>
        <taxon>Clostridia</taxon>
        <taxon>Eubacteriales</taxon>
        <taxon>Clostridiaceae</taxon>
        <taxon>Clostridium</taxon>
    </lineage>
</organism>
<reference evidence="1 2" key="1">
    <citation type="submission" date="2013-11" db="EMBL/GenBank/DDBJ databases">
        <title>Complete genome sequence of Clostridum sp. M2/40.</title>
        <authorList>
            <person name="Wibberg D."/>
            <person name="Puehler A."/>
            <person name="Schlueter A."/>
        </authorList>
    </citation>
    <scope>NUCLEOTIDE SEQUENCE [LARGE SCALE GENOMIC DNA]</scope>
    <source>
        <strain evidence="2">M2/40</strain>
    </source>
</reference>
<dbReference type="KEGG" id="clt:CM240_2824"/>